<sequence length="66" mass="8219">MHREHEHERVRACTYDELEQWREHVRFCLNWHKKDHNRTEIEDCEFLLRIIEEQMTLLARKGNDSG</sequence>
<reference evidence="1 2" key="1">
    <citation type="submission" date="2018-05" db="EMBL/GenBank/DDBJ databases">
        <title>Paenibacillus flagellatus sp. nov., isolated from selenium mineral soil.</title>
        <authorList>
            <person name="Dai X."/>
        </authorList>
    </citation>
    <scope>NUCLEOTIDE SEQUENCE [LARGE SCALE GENOMIC DNA]</scope>
    <source>
        <strain evidence="1 2">DXL2</strain>
    </source>
</reference>
<proteinExistence type="predicted"/>
<evidence type="ECO:0000313" key="1">
    <source>
        <dbReference type="EMBL" id="PYI55606.1"/>
    </source>
</evidence>
<dbReference type="RefSeq" id="WP_110839407.1">
    <property type="nucleotide sequence ID" value="NZ_QJVJ01000003.1"/>
</dbReference>
<gene>
    <name evidence="1" type="ORF">DLM86_07710</name>
</gene>
<protein>
    <submittedName>
        <fullName evidence="1">Uncharacterized protein</fullName>
    </submittedName>
</protein>
<keyword evidence="2" id="KW-1185">Reference proteome</keyword>
<dbReference type="AlphaFoldDB" id="A0A2V5KZL1"/>
<name>A0A2V5KZL1_9BACL</name>
<dbReference type="EMBL" id="QJVJ01000003">
    <property type="protein sequence ID" value="PYI55606.1"/>
    <property type="molecule type" value="Genomic_DNA"/>
</dbReference>
<evidence type="ECO:0000313" key="2">
    <source>
        <dbReference type="Proteomes" id="UP000247476"/>
    </source>
</evidence>
<dbReference type="OrthoDB" id="2973198at2"/>
<accession>A0A2V5KZL1</accession>
<organism evidence="1 2">
    <name type="scientific">Paenibacillus flagellatus</name>
    <dbReference type="NCBI Taxonomy" id="2211139"/>
    <lineage>
        <taxon>Bacteria</taxon>
        <taxon>Bacillati</taxon>
        <taxon>Bacillota</taxon>
        <taxon>Bacilli</taxon>
        <taxon>Bacillales</taxon>
        <taxon>Paenibacillaceae</taxon>
        <taxon>Paenibacillus</taxon>
    </lineage>
</organism>
<dbReference type="Proteomes" id="UP000247476">
    <property type="component" value="Unassembled WGS sequence"/>
</dbReference>
<comment type="caution">
    <text evidence="1">The sequence shown here is derived from an EMBL/GenBank/DDBJ whole genome shotgun (WGS) entry which is preliminary data.</text>
</comment>